<dbReference type="SMART" id="SM00947">
    <property type="entry name" value="Pro_CA"/>
    <property type="match status" value="1"/>
</dbReference>
<evidence type="ECO:0000256" key="2">
    <source>
        <dbReference type="ARBA" id="ARBA00012925"/>
    </source>
</evidence>
<dbReference type="PANTHER" id="PTHR11002">
    <property type="entry name" value="CARBONIC ANHYDRASE"/>
    <property type="match status" value="1"/>
</dbReference>
<reference evidence="6 7" key="1">
    <citation type="submission" date="2024-09" db="EMBL/GenBank/DDBJ databases">
        <title>Floridaenema gen nov. (Aerosakkonemataceae, Aerosakkonematales ord. nov., Cyanobacteria) from benthic tropical and subtropical fresh waters, with the description of four new species.</title>
        <authorList>
            <person name="Moretto J.A."/>
            <person name="Berthold D.E."/>
            <person name="Lefler F.W."/>
            <person name="Huang I.-S."/>
            <person name="Laughinghouse H. IV."/>
        </authorList>
    </citation>
    <scope>NUCLEOTIDE SEQUENCE [LARGE SCALE GENOMIC DNA]</scope>
    <source>
        <strain evidence="6 7">BLCC-F46</strain>
    </source>
</reference>
<dbReference type="PANTHER" id="PTHR11002:SF79">
    <property type="entry name" value="CARBONIC ANHYDRASE 2"/>
    <property type="match status" value="1"/>
</dbReference>
<evidence type="ECO:0000313" key="6">
    <source>
        <dbReference type="EMBL" id="MFB2878524.1"/>
    </source>
</evidence>
<comment type="caution">
    <text evidence="6">The sequence shown here is derived from an EMBL/GenBank/DDBJ whole genome shotgun (WGS) entry which is preliminary data.</text>
</comment>
<dbReference type="InterPro" id="IPR001765">
    <property type="entry name" value="Carbonic_anhydrase"/>
</dbReference>
<sequence length="239" mass="25469">MKNHDNFPRINRRSLLKLAGIGGLVAAGGTGVKYLTSPPTAPTVRDKNITGDQAWEMLQAGNQRYVAQKVSHPNQTEQRMTEVARGQNPFAIVLGCADSRVPPEIIFDQGLGDLFVIRVAGNIVDNAVAGSIEYAAKKLHTPLLVVLGHERCGAVTAAVKGGELPGNIGTLVNAIKPAVKSVQGLPGDLVENSIKANIRIVVSQLRSRQPIVSKLVKANKLKIVGARYDLDSGKVDFIA</sequence>
<dbReference type="InterPro" id="IPR036874">
    <property type="entry name" value="Carbonic_anhydrase_sf"/>
</dbReference>
<dbReference type="Proteomes" id="UP001576774">
    <property type="component" value="Unassembled WGS sequence"/>
</dbReference>
<evidence type="ECO:0000256" key="3">
    <source>
        <dbReference type="ARBA" id="ARBA00022833"/>
    </source>
</evidence>
<dbReference type="PROSITE" id="PS00704">
    <property type="entry name" value="PROK_CO2_ANHYDRASE_1"/>
    <property type="match status" value="1"/>
</dbReference>
<dbReference type="EC" id="4.2.1.1" evidence="2"/>
<gene>
    <name evidence="6" type="ORF">ACE1CC_16860</name>
</gene>
<dbReference type="CDD" id="cd03378">
    <property type="entry name" value="beta_CA_cladeC"/>
    <property type="match status" value="1"/>
</dbReference>
<dbReference type="PROSITE" id="PS51318">
    <property type="entry name" value="TAT"/>
    <property type="match status" value="1"/>
</dbReference>
<dbReference type="InterPro" id="IPR015892">
    <property type="entry name" value="Carbonic_anhydrase_CS"/>
</dbReference>
<evidence type="ECO:0000256" key="1">
    <source>
        <dbReference type="ARBA" id="ARBA00006217"/>
    </source>
</evidence>
<organism evidence="6 7">
    <name type="scientific">Floridaenema aerugineum BLCC-F46</name>
    <dbReference type="NCBI Taxonomy" id="3153654"/>
    <lineage>
        <taxon>Bacteria</taxon>
        <taxon>Bacillati</taxon>
        <taxon>Cyanobacteriota</taxon>
        <taxon>Cyanophyceae</taxon>
        <taxon>Oscillatoriophycideae</taxon>
        <taxon>Aerosakkonematales</taxon>
        <taxon>Aerosakkonemataceae</taxon>
        <taxon>Floridanema</taxon>
        <taxon>Floridanema aerugineum</taxon>
    </lineage>
</organism>
<dbReference type="SUPFAM" id="SSF53056">
    <property type="entry name" value="beta-carbonic anhydrase, cab"/>
    <property type="match status" value="1"/>
</dbReference>
<name>A0ABV4X6U8_9CYAN</name>
<comment type="catalytic activity">
    <reaction evidence="5">
        <text>hydrogencarbonate + H(+) = CO2 + H2O</text>
        <dbReference type="Rhea" id="RHEA:10748"/>
        <dbReference type="ChEBI" id="CHEBI:15377"/>
        <dbReference type="ChEBI" id="CHEBI:15378"/>
        <dbReference type="ChEBI" id="CHEBI:16526"/>
        <dbReference type="ChEBI" id="CHEBI:17544"/>
        <dbReference type="EC" id="4.2.1.1"/>
    </reaction>
</comment>
<dbReference type="InterPro" id="IPR019546">
    <property type="entry name" value="TAT_signal_bac_arc"/>
</dbReference>
<protein>
    <recommendedName>
        <fullName evidence="2">carbonic anhydrase</fullName>
        <ecNumber evidence="2">4.2.1.1</ecNumber>
    </recommendedName>
</protein>
<dbReference type="RefSeq" id="WP_413271595.1">
    <property type="nucleotide sequence ID" value="NZ_JBHFNQ010000126.1"/>
</dbReference>
<accession>A0ABV4X6U8</accession>
<dbReference type="NCBIfam" id="TIGR01409">
    <property type="entry name" value="TAT_signal_seq"/>
    <property type="match status" value="1"/>
</dbReference>
<evidence type="ECO:0000256" key="4">
    <source>
        <dbReference type="ARBA" id="ARBA00023239"/>
    </source>
</evidence>
<evidence type="ECO:0000256" key="5">
    <source>
        <dbReference type="ARBA" id="ARBA00048348"/>
    </source>
</evidence>
<dbReference type="Pfam" id="PF00484">
    <property type="entry name" value="Pro_CA"/>
    <property type="match status" value="1"/>
</dbReference>
<evidence type="ECO:0000313" key="7">
    <source>
        <dbReference type="Proteomes" id="UP001576774"/>
    </source>
</evidence>
<proteinExistence type="inferred from homology"/>
<dbReference type="EMBL" id="JBHFNQ010000126">
    <property type="protein sequence ID" value="MFB2878524.1"/>
    <property type="molecule type" value="Genomic_DNA"/>
</dbReference>
<keyword evidence="7" id="KW-1185">Reference proteome</keyword>
<dbReference type="Gene3D" id="3.40.1050.10">
    <property type="entry name" value="Carbonic anhydrase"/>
    <property type="match status" value="1"/>
</dbReference>
<dbReference type="InterPro" id="IPR006311">
    <property type="entry name" value="TAT_signal"/>
</dbReference>
<keyword evidence="4" id="KW-0456">Lyase</keyword>
<comment type="similarity">
    <text evidence="1">Belongs to the beta-class carbonic anhydrase family.</text>
</comment>
<keyword evidence="3" id="KW-0862">Zinc</keyword>